<evidence type="ECO:0000256" key="1">
    <source>
        <dbReference type="SAM" id="MobiDB-lite"/>
    </source>
</evidence>
<feature type="compositionally biased region" description="Polar residues" evidence="1">
    <location>
        <begin position="388"/>
        <end position="398"/>
    </location>
</feature>
<gene>
    <name evidence="2" type="ORF">Tci_057714</name>
</gene>
<evidence type="ECO:0008006" key="3">
    <source>
        <dbReference type="Google" id="ProtNLM"/>
    </source>
</evidence>
<dbReference type="AlphaFoldDB" id="A0A6L2NHM8"/>
<proteinExistence type="predicted"/>
<feature type="region of interest" description="Disordered" evidence="1">
    <location>
        <begin position="385"/>
        <end position="422"/>
    </location>
</feature>
<dbReference type="EMBL" id="BKCJ010009170">
    <property type="protein sequence ID" value="GEU85736.1"/>
    <property type="molecule type" value="Genomic_DNA"/>
</dbReference>
<protein>
    <recommendedName>
        <fullName evidence="3">Reverse transcriptase Ty1/copia-type domain-containing protein</fullName>
    </recommendedName>
</protein>
<name>A0A6L2NHM8_TANCI</name>
<feature type="compositionally biased region" description="Basic and acidic residues" evidence="1">
    <location>
        <begin position="400"/>
        <end position="410"/>
    </location>
</feature>
<sequence length="422" mass="47870">MLNPPPPTPVASTVPVVVAPKPVNSTDTPSLTTNDQDTPSPKVYVSQPDGFVDNDNPNHACKLKKALFGLKQAPGLGMICYHCFYYPKSSPKVRLTLHYSLEKKAKTSYCPRGIFLNQSKYALEIIKKYGMETSNPVDTPMMKKSKLDEDPQGKAVDPTRYHGMIGSLMYLTSSRPDLEFYNHESTSCLTMLHLMIVLRLIDHRQSSTKRRANMPYPRFTKVIIQHFISKEKTSSMRNKLFMHTIKDDSVLGGLKFISKHEDSQVYGKIIPNAVVSKEFMKTMAYKTYLTFTIGKSIPNKSRKRTKTATTPKKESSLTADDNIISEDPNTAFELAKSISRTEAEEQEAARLVFETHERLVTEKPTKRRRQTRVIFKDTPTTLKKKPLNQSQKLKSVQVMSKEERLATDRKKTIKASKLATRT</sequence>
<accession>A0A6L2NHM8</accession>
<feature type="region of interest" description="Disordered" evidence="1">
    <location>
        <begin position="1"/>
        <end position="40"/>
    </location>
</feature>
<organism evidence="2">
    <name type="scientific">Tanacetum cinerariifolium</name>
    <name type="common">Dalmatian daisy</name>
    <name type="synonym">Chrysanthemum cinerariifolium</name>
    <dbReference type="NCBI Taxonomy" id="118510"/>
    <lineage>
        <taxon>Eukaryota</taxon>
        <taxon>Viridiplantae</taxon>
        <taxon>Streptophyta</taxon>
        <taxon>Embryophyta</taxon>
        <taxon>Tracheophyta</taxon>
        <taxon>Spermatophyta</taxon>
        <taxon>Magnoliopsida</taxon>
        <taxon>eudicotyledons</taxon>
        <taxon>Gunneridae</taxon>
        <taxon>Pentapetalae</taxon>
        <taxon>asterids</taxon>
        <taxon>campanulids</taxon>
        <taxon>Asterales</taxon>
        <taxon>Asteraceae</taxon>
        <taxon>Asteroideae</taxon>
        <taxon>Anthemideae</taxon>
        <taxon>Anthemidinae</taxon>
        <taxon>Tanacetum</taxon>
    </lineage>
</organism>
<feature type="compositionally biased region" description="Polar residues" evidence="1">
    <location>
        <begin position="26"/>
        <end position="39"/>
    </location>
</feature>
<reference evidence="2" key="1">
    <citation type="journal article" date="2019" name="Sci. Rep.">
        <title>Draft genome of Tanacetum cinerariifolium, the natural source of mosquito coil.</title>
        <authorList>
            <person name="Yamashiro T."/>
            <person name="Shiraishi A."/>
            <person name="Satake H."/>
            <person name="Nakayama K."/>
        </authorList>
    </citation>
    <scope>NUCLEOTIDE SEQUENCE</scope>
</reference>
<feature type="compositionally biased region" description="Low complexity" evidence="1">
    <location>
        <begin position="10"/>
        <end position="25"/>
    </location>
</feature>
<evidence type="ECO:0000313" key="2">
    <source>
        <dbReference type="EMBL" id="GEU85736.1"/>
    </source>
</evidence>
<comment type="caution">
    <text evidence="2">The sequence shown here is derived from an EMBL/GenBank/DDBJ whole genome shotgun (WGS) entry which is preliminary data.</text>
</comment>